<proteinExistence type="predicted"/>
<evidence type="ECO:0000256" key="5">
    <source>
        <dbReference type="SAM" id="Phobius"/>
    </source>
</evidence>
<sequence>MDTLNNIFEKVFAYKRRKDLPNFLDNIIFNQEPYHYERIKKNTFKNMNIYDKIHTIQFGIIPRSTDKKSFLYRKKLKLYPFDFDTLGGLGLGKRSEDFDIKFSIDSQNINFWFKLYSKIWCSNIFYYLKEGSINDLIPGIKWIKNYEKRWLMDDIFCGILLGMFSISEALSCGHLTTFGISYGLYTSFFTPLIYAFLGTSKKISLGMFYISSLLISKFKDNIENEEEYDTISNEEILTTITFTCGIVMLIFHIFNLHYFLPFFSQSIIKGLTTGVAFKVFLSQLPTLLGIKIEKKKLSYFNLLLTVRKEIENTNIVSFYLSFFSFSFFIFSRFYLSPICLKKFGKQFPFELIFIILGGFISATFNFKDLYNIEIIGEINNYLPSPILPNFSIIQNIIFDSTVIALVNYLLLYSPNNYYSDGNDNNININQEIRGMIFIYMTTSFFNCHPSGGCLLKSNIISKFNIKSQLHSIISSLVVLCTILWCTFLLSTIPKCFLSSILIASTIEIFLQFKDLFLLFKHSPFDWIIWISTFLFIIFFDTSIGLFLSVIFSLLIIILQIQHPKILFLGKIKETNIYKDIRKYKIYCEIPLNIEIFCFNSPLLYINIEKFNKITKEIIDRICNKCQYDMENNFNDNILIQFIILDCTGILFIDYDGIEALNKFYNNATKIGITVYLSSCNDTILNIFEKFKIFEKIPKNNFFLTTNDAVKYSEFLILKMNDTNL</sequence>
<dbReference type="InterPro" id="IPR002645">
    <property type="entry name" value="STAS_dom"/>
</dbReference>
<evidence type="ECO:0000259" key="6">
    <source>
        <dbReference type="PROSITE" id="PS50801"/>
    </source>
</evidence>
<keyword evidence="3 5" id="KW-1133">Transmembrane helix</keyword>
<dbReference type="InterPro" id="IPR036513">
    <property type="entry name" value="STAS_dom_sf"/>
</dbReference>
<dbReference type="Pfam" id="PF01740">
    <property type="entry name" value="STAS"/>
    <property type="match status" value="1"/>
</dbReference>
<dbReference type="InterPro" id="IPR001902">
    <property type="entry name" value="SLC26A/SulP_fam"/>
</dbReference>
<comment type="subcellular location">
    <subcellularLocation>
        <location evidence="1">Membrane</location>
        <topology evidence="1">Multi-pass membrane protein</topology>
    </subcellularLocation>
</comment>
<organism evidence="7 8">
    <name type="scientific">Strongyloides stercoralis</name>
    <name type="common">Threadworm</name>
    <dbReference type="NCBI Taxonomy" id="6248"/>
    <lineage>
        <taxon>Eukaryota</taxon>
        <taxon>Metazoa</taxon>
        <taxon>Ecdysozoa</taxon>
        <taxon>Nematoda</taxon>
        <taxon>Chromadorea</taxon>
        <taxon>Rhabditida</taxon>
        <taxon>Tylenchina</taxon>
        <taxon>Panagrolaimomorpha</taxon>
        <taxon>Strongyloidoidea</taxon>
        <taxon>Strongyloididae</taxon>
        <taxon>Strongyloides</taxon>
    </lineage>
</organism>
<dbReference type="AlphaFoldDB" id="A0AAF5DHR1"/>
<feature type="transmembrane region" description="Helical" evidence="5">
    <location>
        <begin position="347"/>
        <end position="366"/>
    </location>
</feature>
<feature type="transmembrane region" description="Helical" evidence="5">
    <location>
        <begin position="496"/>
        <end position="519"/>
    </location>
</feature>
<dbReference type="PROSITE" id="PS50801">
    <property type="entry name" value="STAS"/>
    <property type="match status" value="1"/>
</dbReference>
<evidence type="ECO:0000313" key="7">
    <source>
        <dbReference type="Proteomes" id="UP000035681"/>
    </source>
</evidence>
<dbReference type="GO" id="GO:0016020">
    <property type="term" value="C:membrane"/>
    <property type="evidence" value="ECO:0007669"/>
    <property type="project" value="UniProtKB-SubCell"/>
</dbReference>
<dbReference type="PANTHER" id="PTHR11814">
    <property type="entry name" value="SULFATE TRANSPORTER"/>
    <property type="match status" value="1"/>
</dbReference>
<evidence type="ECO:0000256" key="2">
    <source>
        <dbReference type="ARBA" id="ARBA00022692"/>
    </source>
</evidence>
<dbReference type="SUPFAM" id="SSF52091">
    <property type="entry name" value="SpoIIaa-like"/>
    <property type="match status" value="1"/>
</dbReference>
<dbReference type="Proteomes" id="UP000035681">
    <property type="component" value="Unplaced"/>
</dbReference>
<feature type="transmembrane region" description="Helical" evidence="5">
    <location>
        <begin position="192"/>
        <end position="215"/>
    </location>
</feature>
<feature type="transmembrane region" description="Helical" evidence="5">
    <location>
        <begin position="316"/>
        <end position="335"/>
    </location>
</feature>
<keyword evidence="7" id="KW-1185">Reference proteome</keyword>
<feature type="transmembrane region" description="Helical" evidence="5">
    <location>
        <begin position="236"/>
        <end position="254"/>
    </location>
</feature>
<feature type="domain" description="STAS" evidence="6">
    <location>
        <begin position="592"/>
        <end position="712"/>
    </location>
</feature>
<dbReference type="Gene3D" id="3.30.750.24">
    <property type="entry name" value="STAS domain"/>
    <property type="match status" value="1"/>
</dbReference>
<dbReference type="GO" id="GO:0055085">
    <property type="term" value="P:transmembrane transport"/>
    <property type="evidence" value="ECO:0007669"/>
    <property type="project" value="InterPro"/>
</dbReference>
<name>A0AAF5DHR1_STRER</name>
<evidence type="ECO:0000256" key="3">
    <source>
        <dbReference type="ARBA" id="ARBA00022989"/>
    </source>
</evidence>
<dbReference type="WBParaSite" id="TCONS_00012986.p1">
    <property type="protein sequence ID" value="TCONS_00012986.p1"/>
    <property type="gene ID" value="XLOC_008773"/>
</dbReference>
<accession>A0AAF5DHR1</accession>
<evidence type="ECO:0000256" key="1">
    <source>
        <dbReference type="ARBA" id="ARBA00004141"/>
    </source>
</evidence>
<reference evidence="8" key="1">
    <citation type="submission" date="2024-02" db="UniProtKB">
        <authorList>
            <consortium name="WormBaseParasite"/>
        </authorList>
    </citation>
    <scope>IDENTIFICATION</scope>
</reference>
<evidence type="ECO:0000313" key="8">
    <source>
        <dbReference type="WBParaSite" id="TCONS_00012986.p1"/>
    </source>
</evidence>
<dbReference type="InterPro" id="IPR011547">
    <property type="entry name" value="SLC26A/SulP_dom"/>
</dbReference>
<feature type="transmembrane region" description="Helical" evidence="5">
    <location>
        <begin position="469"/>
        <end position="490"/>
    </location>
</feature>
<dbReference type="Pfam" id="PF00916">
    <property type="entry name" value="Sulfate_transp"/>
    <property type="match status" value="1"/>
</dbReference>
<dbReference type="CDD" id="cd07042">
    <property type="entry name" value="STAS_SulP_like_sulfate_transporter"/>
    <property type="match status" value="1"/>
</dbReference>
<keyword evidence="2 5" id="KW-0812">Transmembrane</keyword>
<feature type="transmembrane region" description="Helical" evidence="5">
    <location>
        <begin position="155"/>
        <end position="180"/>
    </location>
</feature>
<keyword evidence="4 5" id="KW-0472">Membrane</keyword>
<protein>
    <submittedName>
        <fullName evidence="8">Dendritic cell-specific transmembrane protein-like domain-containing protein</fullName>
    </submittedName>
</protein>
<evidence type="ECO:0000256" key="4">
    <source>
        <dbReference type="ARBA" id="ARBA00023136"/>
    </source>
</evidence>
<feature type="transmembrane region" description="Helical" evidence="5">
    <location>
        <begin position="526"/>
        <end position="558"/>
    </location>
</feature>
<feature type="transmembrane region" description="Helical" evidence="5">
    <location>
        <begin position="386"/>
        <end position="410"/>
    </location>
</feature>